<sequence>MANYHKPEARTVQELKDIAHKLRIDSISATNASKSGRSSFKCAHNSSVEVGK</sequence>
<evidence type="ECO:0000256" key="1">
    <source>
        <dbReference type="SAM" id="MobiDB-lite"/>
    </source>
</evidence>
<reference evidence="2" key="2">
    <citation type="submission" date="2023-05" db="EMBL/GenBank/DDBJ databases">
        <authorList>
            <person name="Fouks B."/>
        </authorList>
    </citation>
    <scope>NUCLEOTIDE SEQUENCE</scope>
    <source>
        <strain evidence="2">Stay&amp;Tobe</strain>
        <tissue evidence="2">Testes</tissue>
    </source>
</reference>
<accession>A0AAD8EB05</accession>
<feature type="region of interest" description="Disordered" evidence="1">
    <location>
        <begin position="32"/>
        <end position="52"/>
    </location>
</feature>
<evidence type="ECO:0000313" key="3">
    <source>
        <dbReference type="Proteomes" id="UP001233999"/>
    </source>
</evidence>
<protein>
    <submittedName>
        <fullName evidence="2">Uncharacterized protein</fullName>
    </submittedName>
</protein>
<dbReference type="EMBL" id="JASPKZ010007609">
    <property type="protein sequence ID" value="KAJ9583406.1"/>
    <property type="molecule type" value="Genomic_DNA"/>
</dbReference>
<keyword evidence="3" id="KW-1185">Reference proteome</keyword>
<proteinExistence type="predicted"/>
<reference evidence="2" key="1">
    <citation type="journal article" date="2023" name="IScience">
        <title>Live-bearing cockroach genome reveals convergent evolutionary mechanisms linked to viviparity in insects and beyond.</title>
        <authorList>
            <person name="Fouks B."/>
            <person name="Harrison M.C."/>
            <person name="Mikhailova A.A."/>
            <person name="Marchal E."/>
            <person name="English S."/>
            <person name="Carruthers M."/>
            <person name="Jennings E.C."/>
            <person name="Chiamaka E.L."/>
            <person name="Frigard R.A."/>
            <person name="Pippel M."/>
            <person name="Attardo G.M."/>
            <person name="Benoit J.B."/>
            <person name="Bornberg-Bauer E."/>
            <person name="Tobe S.S."/>
        </authorList>
    </citation>
    <scope>NUCLEOTIDE SEQUENCE</scope>
    <source>
        <strain evidence="2">Stay&amp;Tobe</strain>
    </source>
</reference>
<feature type="non-terminal residue" evidence="2">
    <location>
        <position position="52"/>
    </location>
</feature>
<name>A0AAD8EB05_DIPPU</name>
<comment type="caution">
    <text evidence="2">The sequence shown here is derived from an EMBL/GenBank/DDBJ whole genome shotgun (WGS) entry which is preliminary data.</text>
</comment>
<organism evidence="2 3">
    <name type="scientific">Diploptera punctata</name>
    <name type="common">Pacific beetle cockroach</name>
    <dbReference type="NCBI Taxonomy" id="6984"/>
    <lineage>
        <taxon>Eukaryota</taxon>
        <taxon>Metazoa</taxon>
        <taxon>Ecdysozoa</taxon>
        <taxon>Arthropoda</taxon>
        <taxon>Hexapoda</taxon>
        <taxon>Insecta</taxon>
        <taxon>Pterygota</taxon>
        <taxon>Neoptera</taxon>
        <taxon>Polyneoptera</taxon>
        <taxon>Dictyoptera</taxon>
        <taxon>Blattodea</taxon>
        <taxon>Blaberoidea</taxon>
        <taxon>Blaberidae</taxon>
        <taxon>Diplopterinae</taxon>
        <taxon>Diploptera</taxon>
    </lineage>
</organism>
<dbReference type="AlphaFoldDB" id="A0AAD8EB05"/>
<evidence type="ECO:0000313" key="2">
    <source>
        <dbReference type="EMBL" id="KAJ9583406.1"/>
    </source>
</evidence>
<gene>
    <name evidence="2" type="ORF">L9F63_022272</name>
</gene>
<dbReference type="Proteomes" id="UP001233999">
    <property type="component" value="Unassembled WGS sequence"/>
</dbReference>